<keyword evidence="2" id="KW-0732">Signal</keyword>
<feature type="compositionally biased region" description="Low complexity" evidence="1">
    <location>
        <begin position="58"/>
        <end position="69"/>
    </location>
</feature>
<dbReference type="AlphaFoldDB" id="A0A2M4B4L7"/>
<feature type="chain" id="PRO_5014901953" evidence="2">
    <location>
        <begin position="27"/>
        <end position="78"/>
    </location>
</feature>
<evidence type="ECO:0000256" key="2">
    <source>
        <dbReference type="SAM" id="SignalP"/>
    </source>
</evidence>
<dbReference type="EMBL" id="GGFK01014658">
    <property type="protein sequence ID" value="MBW47979.1"/>
    <property type="molecule type" value="Transcribed_RNA"/>
</dbReference>
<evidence type="ECO:0000313" key="3">
    <source>
        <dbReference type="EMBL" id="MBW47979.1"/>
    </source>
</evidence>
<organism evidence="3">
    <name type="scientific">Anopheles triannulatus</name>
    <dbReference type="NCBI Taxonomy" id="58253"/>
    <lineage>
        <taxon>Eukaryota</taxon>
        <taxon>Metazoa</taxon>
        <taxon>Ecdysozoa</taxon>
        <taxon>Arthropoda</taxon>
        <taxon>Hexapoda</taxon>
        <taxon>Insecta</taxon>
        <taxon>Pterygota</taxon>
        <taxon>Neoptera</taxon>
        <taxon>Endopterygota</taxon>
        <taxon>Diptera</taxon>
        <taxon>Nematocera</taxon>
        <taxon>Culicoidea</taxon>
        <taxon>Culicidae</taxon>
        <taxon>Anophelinae</taxon>
        <taxon>Anopheles</taxon>
    </lineage>
</organism>
<feature type="signal peptide" evidence="2">
    <location>
        <begin position="1"/>
        <end position="26"/>
    </location>
</feature>
<name>A0A2M4B4L7_9DIPT</name>
<feature type="region of interest" description="Disordered" evidence="1">
    <location>
        <begin position="46"/>
        <end position="69"/>
    </location>
</feature>
<accession>A0A2M4B4L7</accession>
<reference evidence="3" key="1">
    <citation type="submission" date="2018-01" db="EMBL/GenBank/DDBJ databases">
        <title>An insight into the sialome of Amazonian anophelines.</title>
        <authorList>
            <person name="Ribeiro J.M."/>
            <person name="Scarpassa V."/>
            <person name="Calvo E."/>
        </authorList>
    </citation>
    <scope>NUCLEOTIDE SEQUENCE</scope>
    <source>
        <tissue evidence="3">Salivary glands</tissue>
    </source>
</reference>
<evidence type="ECO:0000256" key="1">
    <source>
        <dbReference type="SAM" id="MobiDB-lite"/>
    </source>
</evidence>
<protein>
    <submittedName>
        <fullName evidence="3">Putative secreted protein</fullName>
    </submittedName>
</protein>
<sequence>MALVLSFVAFCSLFCSFCELKRVSDARTKSAPGKVLGWKSINQHPSRLAQNGDRVRRTSTTSARGRGRYSTLQCHAIT</sequence>
<proteinExistence type="predicted"/>